<name>A0A8H5HWB9_9AGAR</name>
<comment type="caution">
    <text evidence="2">The sequence shown here is derived from an EMBL/GenBank/DDBJ whole genome shotgun (WGS) entry which is preliminary data.</text>
</comment>
<accession>A0A8H5HWB9</accession>
<dbReference type="Proteomes" id="UP000518752">
    <property type="component" value="Unassembled WGS sequence"/>
</dbReference>
<reference evidence="2 3" key="1">
    <citation type="journal article" date="2020" name="ISME J.">
        <title>Uncovering the hidden diversity of litter-decomposition mechanisms in mushroom-forming fungi.</title>
        <authorList>
            <person name="Floudas D."/>
            <person name="Bentzer J."/>
            <person name="Ahren D."/>
            <person name="Johansson T."/>
            <person name="Persson P."/>
            <person name="Tunlid A."/>
        </authorList>
    </citation>
    <scope>NUCLEOTIDE SEQUENCE [LARGE SCALE GENOMIC DNA]</scope>
    <source>
        <strain evidence="2 3">CBS 406.79</strain>
    </source>
</reference>
<feature type="transmembrane region" description="Helical" evidence="1">
    <location>
        <begin position="239"/>
        <end position="260"/>
    </location>
</feature>
<keyword evidence="3" id="KW-1185">Reference proteome</keyword>
<gene>
    <name evidence="2" type="ORF">D9757_004462</name>
</gene>
<sequence length="335" mass="36909">MATPHMATVTSNDRDILSQVGYSLQYVVIGLQKLIVRPTGLYLGVSGISIRLLARKGLRSRPHQIALFLQICLLVNALCAVISDSAVPLMELYAFLVQLNAGSPYSLQEKANDISNSAVITRLKNLFVWSGTITFNRGYIGDLESVGSLARKQIDGMDMDIVGNMQCSVQHFICYGSKLAKRISKRKCWSGIPGQLLLDTFSPPEFLGYSGNRLQNMGDTSVFGREYKSYSSGSQVQKILWAVVESGVIFCILQVAYTIVSMTAITTKYDTDRSELSEYEASFVIIQPFGVMVMFQTLLENLSRSPPFRYGKLAALHLQTTAPDSEPPSNSQLAS</sequence>
<protein>
    <submittedName>
        <fullName evidence="2">Uncharacterized protein</fullName>
    </submittedName>
</protein>
<dbReference type="AlphaFoldDB" id="A0A8H5HWB9"/>
<dbReference type="EMBL" id="JAACJN010000013">
    <property type="protein sequence ID" value="KAF5390751.1"/>
    <property type="molecule type" value="Genomic_DNA"/>
</dbReference>
<feature type="transmembrane region" description="Helical" evidence="1">
    <location>
        <begin position="65"/>
        <end position="83"/>
    </location>
</feature>
<evidence type="ECO:0000313" key="3">
    <source>
        <dbReference type="Proteomes" id="UP000518752"/>
    </source>
</evidence>
<evidence type="ECO:0000313" key="2">
    <source>
        <dbReference type="EMBL" id="KAF5390751.1"/>
    </source>
</evidence>
<keyword evidence="1" id="KW-0812">Transmembrane</keyword>
<keyword evidence="1" id="KW-1133">Transmembrane helix</keyword>
<organism evidence="2 3">
    <name type="scientific">Collybiopsis confluens</name>
    <dbReference type="NCBI Taxonomy" id="2823264"/>
    <lineage>
        <taxon>Eukaryota</taxon>
        <taxon>Fungi</taxon>
        <taxon>Dikarya</taxon>
        <taxon>Basidiomycota</taxon>
        <taxon>Agaricomycotina</taxon>
        <taxon>Agaricomycetes</taxon>
        <taxon>Agaricomycetidae</taxon>
        <taxon>Agaricales</taxon>
        <taxon>Marasmiineae</taxon>
        <taxon>Omphalotaceae</taxon>
        <taxon>Collybiopsis</taxon>
    </lineage>
</organism>
<evidence type="ECO:0000256" key="1">
    <source>
        <dbReference type="SAM" id="Phobius"/>
    </source>
</evidence>
<proteinExistence type="predicted"/>
<keyword evidence="1" id="KW-0472">Membrane</keyword>